<accession>A0A920CAL9</accession>
<dbReference type="Gene3D" id="3.10.129.10">
    <property type="entry name" value="Hotdog Thioesterase"/>
    <property type="match status" value="1"/>
</dbReference>
<keyword evidence="3" id="KW-1185">Reference proteome</keyword>
<dbReference type="InterPro" id="IPR029069">
    <property type="entry name" value="HotDog_dom_sf"/>
</dbReference>
<dbReference type="Pfam" id="PF13452">
    <property type="entry name" value="FAS1_DH_region"/>
    <property type="match status" value="1"/>
</dbReference>
<comment type="caution">
    <text evidence="2">The sequence shown here is derived from an EMBL/GenBank/DDBJ whole genome shotgun (WGS) entry which is preliminary data.</text>
</comment>
<evidence type="ECO:0000313" key="3">
    <source>
        <dbReference type="Proteomes" id="UP000679779"/>
    </source>
</evidence>
<dbReference type="RefSeq" id="WP_160044338.1">
    <property type="nucleotide sequence ID" value="NZ_BORQ01000002.1"/>
</dbReference>
<reference evidence="2" key="1">
    <citation type="submission" date="2021-03" db="EMBL/GenBank/DDBJ databases">
        <title>Antimicrobial resistance genes in bacteria isolated from Japanese honey, and their potential for conferring macrolide and lincosamide resistance in the American foulbrood pathogen Paenibacillus larvae.</title>
        <authorList>
            <person name="Okamoto M."/>
            <person name="Kumagai M."/>
            <person name="Kanamori H."/>
            <person name="Takamatsu D."/>
        </authorList>
    </citation>
    <scope>NUCLEOTIDE SEQUENCE</scope>
    <source>
        <strain evidence="2">J2TS6</strain>
    </source>
</reference>
<proteinExistence type="predicted"/>
<dbReference type="Proteomes" id="UP000679779">
    <property type="component" value="Unassembled WGS sequence"/>
</dbReference>
<protein>
    <recommendedName>
        <fullName evidence="1">FAS1-like dehydratase domain-containing protein</fullName>
    </recommendedName>
</protein>
<dbReference type="InterPro" id="IPR039569">
    <property type="entry name" value="FAS1-like_DH_region"/>
</dbReference>
<dbReference type="SUPFAM" id="SSF54637">
    <property type="entry name" value="Thioesterase/thiol ester dehydrase-isomerase"/>
    <property type="match status" value="1"/>
</dbReference>
<dbReference type="EMBL" id="BORQ01000002">
    <property type="protein sequence ID" value="GIO31048.1"/>
    <property type="molecule type" value="Genomic_DNA"/>
</dbReference>
<evidence type="ECO:0000259" key="1">
    <source>
        <dbReference type="Pfam" id="PF13452"/>
    </source>
</evidence>
<organism evidence="2 3">
    <name type="scientific">Paenibacillus albilobatus</name>
    <dbReference type="NCBI Taxonomy" id="2716884"/>
    <lineage>
        <taxon>Bacteria</taxon>
        <taxon>Bacillati</taxon>
        <taxon>Bacillota</taxon>
        <taxon>Bacilli</taxon>
        <taxon>Bacillales</taxon>
        <taxon>Paenibacillaceae</taxon>
        <taxon>Paenibacillus</taxon>
    </lineage>
</organism>
<dbReference type="AlphaFoldDB" id="A0A920CAL9"/>
<name>A0A920CAL9_9BACL</name>
<evidence type="ECO:0000313" key="2">
    <source>
        <dbReference type="EMBL" id="GIO31048.1"/>
    </source>
</evidence>
<feature type="domain" description="FAS1-like dehydratase" evidence="1">
    <location>
        <begin position="57"/>
        <end position="102"/>
    </location>
</feature>
<sequence>MNKVRQRIAVTEEWISRYADSISAPLQTLDGKWMAPATMPVIFWQEFDIPWLKADGPWIHGSQRFAYSAPITAGMVLDCELSLTKVETKEGRLGMLTLYTHTLACCSGGDLIVTAETVLIRAGERHEHPDHG</sequence>
<gene>
    <name evidence="2" type="ORF">J2TS6_21890</name>
</gene>